<dbReference type="AlphaFoldDB" id="A0A498RFX7"/>
<reference evidence="1 2" key="1">
    <citation type="submission" date="2018-06" db="EMBL/GenBank/DDBJ databases">
        <authorList>
            <person name="Strepis N."/>
        </authorList>
    </citation>
    <scope>NUCLEOTIDE SEQUENCE [LARGE SCALE GENOMIC DNA]</scope>
    <source>
        <strain evidence="1">LUCI</strain>
    </source>
</reference>
<evidence type="ECO:0000313" key="2">
    <source>
        <dbReference type="Proteomes" id="UP000277811"/>
    </source>
</evidence>
<dbReference type="Proteomes" id="UP000277811">
    <property type="component" value="Unassembled WGS sequence"/>
</dbReference>
<dbReference type="RefSeq" id="WP_122629810.1">
    <property type="nucleotide sequence ID" value="NZ_UPPP01000105.1"/>
</dbReference>
<evidence type="ECO:0000313" key="1">
    <source>
        <dbReference type="EMBL" id="VBB08982.1"/>
    </source>
</evidence>
<name>A0A498RFX7_9FIRM</name>
<dbReference type="EMBL" id="UPPP01000105">
    <property type="protein sequence ID" value="VBB08982.1"/>
    <property type="molecule type" value="Genomic_DNA"/>
</dbReference>
<proteinExistence type="predicted"/>
<accession>A0A498RFX7</accession>
<protein>
    <submittedName>
        <fullName evidence="1">Uncharacterized protein</fullName>
    </submittedName>
</protein>
<sequence>MPTIAVVFSSQKQAEGAANELSARGITEVSVDASQNNRQPVYDASSVAGIPVFSLSPADITGTVPVSGFVLTATVPDDRMDEVDSIIKQYTD</sequence>
<organism evidence="1 2">
    <name type="scientific">Lucifera butyrica</name>
    <dbReference type="NCBI Taxonomy" id="1351585"/>
    <lineage>
        <taxon>Bacteria</taxon>
        <taxon>Bacillati</taxon>
        <taxon>Bacillota</taxon>
        <taxon>Negativicutes</taxon>
        <taxon>Veillonellales</taxon>
        <taxon>Veillonellaceae</taxon>
        <taxon>Lucifera</taxon>
    </lineage>
</organism>
<gene>
    <name evidence="1" type="ORF">LUCI_4268</name>
</gene>
<keyword evidence="2" id="KW-1185">Reference proteome</keyword>